<feature type="chain" id="PRO_5019130114" description="von Hippel-Lindau disease tumour suppressor beta domain-containing protein" evidence="1">
    <location>
        <begin position="23"/>
        <end position="120"/>
    </location>
</feature>
<keyword evidence="1" id="KW-0732">Signal</keyword>
<comment type="caution">
    <text evidence="3">The sequence shown here is derived from an EMBL/GenBank/DDBJ whole genome shotgun (WGS) entry which is preliminary data.</text>
</comment>
<sequence length="120" mass="13801">MMIPRFALAAFAILSLFATSDAYCIKSQCMTNPCKTAQVQEPAKTITFVNVAKISIYIYWLDWDGKYTFYKLLAPGESYDQQTYEHHVWAISTSNGNSNTYPWYYQVDKDDSTVPLWIGQ</sequence>
<evidence type="ECO:0000313" key="4">
    <source>
        <dbReference type="Proteomes" id="UP000268093"/>
    </source>
</evidence>
<dbReference type="InterPro" id="IPR037140">
    <property type="entry name" value="VHL_beta_dom_sf"/>
</dbReference>
<dbReference type="SUPFAM" id="SSF49468">
    <property type="entry name" value="VHL"/>
    <property type="match status" value="1"/>
</dbReference>
<protein>
    <recommendedName>
        <fullName evidence="2">von Hippel-Lindau disease tumour suppressor beta domain-containing protein</fullName>
    </recommendedName>
</protein>
<organism evidence="3 4">
    <name type="scientific">Jimgerdemannia flammicorona</name>
    <dbReference type="NCBI Taxonomy" id="994334"/>
    <lineage>
        <taxon>Eukaryota</taxon>
        <taxon>Fungi</taxon>
        <taxon>Fungi incertae sedis</taxon>
        <taxon>Mucoromycota</taxon>
        <taxon>Mucoromycotina</taxon>
        <taxon>Endogonomycetes</taxon>
        <taxon>Endogonales</taxon>
        <taxon>Endogonaceae</taxon>
        <taxon>Jimgerdemannia</taxon>
    </lineage>
</organism>
<name>A0A433D1P7_9FUNG</name>
<evidence type="ECO:0000313" key="3">
    <source>
        <dbReference type="EMBL" id="RUP44746.1"/>
    </source>
</evidence>
<dbReference type="AlphaFoldDB" id="A0A433D1P7"/>
<evidence type="ECO:0000259" key="2">
    <source>
        <dbReference type="Pfam" id="PF01847"/>
    </source>
</evidence>
<accession>A0A433D1P7</accession>
<dbReference type="Pfam" id="PF01847">
    <property type="entry name" value="VHL"/>
    <property type="match status" value="1"/>
</dbReference>
<reference evidence="3 4" key="1">
    <citation type="journal article" date="2018" name="New Phytol.">
        <title>Phylogenomics of Endogonaceae and evolution of mycorrhizas within Mucoromycota.</title>
        <authorList>
            <person name="Chang Y."/>
            <person name="Desiro A."/>
            <person name="Na H."/>
            <person name="Sandor L."/>
            <person name="Lipzen A."/>
            <person name="Clum A."/>
            <person name="Barry K."/>
            <person name="Grigoriev I.V."/>
            <person name="Martin F.M."/>
            <person name="Stajich J.E."/>
            <person name="Smith M.E."/>
            <person name="Bonito G."/>
            <person name="Spatafora J.W."/>
        </authorList>
    </citation>
    <scope>NUCLEOTIDE SEQUENCE [LARGE SCALE GENOMIC DNA]</scope>
    <source>
        <strain evidence="3 4">GMNB39</strain>
    </source>
</reference>
<dbReference type="OrthoDB" id="2939919at2759"/>
<keyword evidence="4" id="KW-1185">Reference proteome</keyword>
<gene>
    <name evidence="3" type="ORF">BC936DRAFT_149055</name>
</gene>
<dbReference type="InterPro" id="IPR036208">
    <property type="entry name" value="VHL_sf"/>
</dbReference>
<evidence type="ECO:0000256" key="1">
    <source>
        <dbReference type="SAM" id="SignalP"/>
    </source>
</evidence>
<feature type="signal peptide" evidence="1">
    <location>
        <begin position="1"/>
        <end position="22"/>
    </location>
</feature>
<proteinExistence type="predicted"/>
<dbReference type="InterPro" id="IPR024053">
    <property type="entry name" value="VHL_beta_dom"/>
</dbReference>
<dbReference type="Proteomes" id="UP000268093">
    <property type="component" value="Unassembled WGS sequence"/>
</dbReference>
<dbReference type="Gene3D" id="2.60.40.780">
    <property type="entry name" value="von Hippel-Lindau disease tumour suppressor, beta domain"/>
    <property type="match status" value="1"/>
</dbReference>
<feature type="domain" description="von Hippel-Lindau disease tumour suppressor beta" evidence="2">
    <location>
        <begin position="44"/>
        <end position="92"/>
    </location>
</feature>
<dbReference type="EMBL" id="RBNI01008384">
    <property type="protein sequence ID" value="RUP44746.1"/>
    <property type="molecule type" value="Genomic_DNA"/>
</dbReference>